<gene>
    <name evidence="1" type="ORF">PGIGA_G00060920</name>
</gene>
<reference evidence="1 2" key="1">
    <citation type="journal article" date="2022" name="bioRxiv">
        <title>An ancient truncated duplication of the anti-Mullerian hormone receptor type 2 gene is a potential conserved master sex determinant in the Pangasiidae catfish family.</title>
        <authorList>
            <person name="Wen M."/>
            <person name="Pan Q."/>
            <person name="Jouanno E."/>
            <person name="Montfort J."/>
            <person name="Zahm M."/>
            <person name="Cabau C."/>
            <person name="Klopp C."/>
            <person name="Iampietro C."/>
            <person name="Roques C."/>
            <person name="Bouchez O."/>
            <person name="Castinel A."/>
            <person name="Donnadieu C."/>
            <person name="Parrinello H."/>
            <person name="Poncet C."/>
            <person name="Belmonte E."/>
            <person name="Gautier V."/>
            <person name="Avarre J.-C."/>
            <person name="Dugue R."/>
            <person name="Gustiano R."/>
            <person name="Ha T.T.T."/>
            <person name="Campet M."/>
            <person name="Sriphairoj K."/>
            <person name="Ribolli J."/>
            <person name="de Almeida F.L."/>
            <person name="Desvignes T."/>
            <person name="Postlethwait J.H."/>
            <person name="Bucao C.F."/>
            <person name="Robinson-Rechavi M."/>
            <person name="Bobe J."/>
            <person name="Herpin A."/>
            <person name="Guiguen Y."/>
        </authorList>
    </citation>
    <scope>NUCLEOTIDE SEQUENCE [LARGE SCALE GENOMIC DNA]</scope>
    <source>
        <strain evidence="1">YG-Dec2019</strain>
    </source>
</reference>
<dbReference type="EMBL" id="CM040468">
    <property type="protein sequence ID" value="MCI4386314.1"/>
    <property type="molecule type" value="Genomic_DNA"/>
</dbReference>
<keyword evidence="2" id="KW-1185">Reference proteome</keyword>
<sequence>MLHGNQQNELYLILESLIFPIMSLSVIIKWGGQEYSISALSEDDTVLDLKQSIKSLTGVLPERQKLLGLKIRGKPADNDTKLGLLKLKPNTKIMMMGSREESLEDVLAPPPESDDVINDFDIEEEVIEVENREENLAKIARRVKEYKVEELNPPREGKRLLVLDVDYTLFGKPADNDTKLGLLKLKPNTKIMMMGSREESLEDVLAPPPESDDVINDFDIEEEVIEVENREENLAKIARRVKEYKVEELNPPREGKRLLVLDVDYTLFDHKSCAETGQELMRPFLHEFLTSAYEDYDIVIWYHKSCAETGQELMRPFLHEFLTSAYEDYDIVIWSATSMKWIDAKMKELGVSDNPNYKITFMLDSGAMITVHTPKRGVVEVKPLGVIWGKYSEFYNRKNTIMFDDIGRNFLMNPQNGLKIRPFMKAHLNREKDKELLKLSHYLKEIAKLDDFSGLNHKHWERYLSKKQSQ</sequence>
<dbReference type="Proteomes" id="UP000829447">
    <property type="component" value="Linkage Group LG15"/>
</dbReference>
<organism evidence="1 2">
    <name type="scientific">Pangasianodon gigas</name>
    <name type="common">Mekong giant catfish</name>
    <name type="synonym">Pangasius gigas</name>
    <dbReference type="NCBI Taxonomy" id="30993"/>
    <lineage>
        <taxon>Eukaryota</taxon>
        <taxon>Metazoa</taxon>
        <taxon>Chordata</taxon>
        <taxon>Craniata</taxon>
        <taxon>Vertebrata</taxon>
        <taxon>Euteleostomi</taxon>
        <taxon>Actinopterygii</taxon>
        <taxon>Neopterygii</taxon>
        <taxon>Teleostei</taxon>
        <taxon>Ostariophysi</taxon>
        <taxon>Siluriformes</taxon>
        <taxon>Pangasiidae</taxon>
        <taxon>Pangasianodon</taxon>
    </lineage>
</organism>
<comment type="caution">
    <text evidence="1">The sequence shown here is derived from an EMBL/GenBank/DDBJ whole genome shotgun (WGS) entry which is preliminary data.</text>
</comment>
<name>A0ACC5X5H0_PANGG</name>
<evidence type="ECO:0000313" key="2">
    <source>
        <dbReference type="Proteomes" id="UP000829447"/>
    </source>
</evidence>
<proteinExistence type="predicted"/>
<evidence type="ECO:0000313" key="1">
    <source>
        <dbReference type="EMBL" id="MCI4386314.1"/>
    </source>
</evidence>
<protein>
    <submittedName>
        <fullName evidence="1">Uncharacterized protein</fullName>
    </submittedName>
</protein>
<accession>A0ACC5X5H0</accession>